<protein>
    <submittedName>
        <fullName evidence="1">Uncharacterized protein</fullName>
    </submittedName>
</protein>
<reference evidence="2" key="1">
    <citation type="journal article" date="2024" name="Proc. Natl. Acad. Sci. U.S.A.">
        <title>Extraordinary preservation of gene collinearity over three hundred million years revealed in homosporous lycophytes.</title>
        <authorList>
            <person name="Li C."/>
            <person name="Wickell D."/>
            <person name="Kuo L.Y."/>
            <person name="Chen X."/>
            <person name="Nie B."/>
            <person name="Liao X."/>
            <person name="Peng D."/>
            <person name="Ji J."/>
            <person name="Jenkins J."/>
            <person name="Williams M."/>
            <person name="Shu S."/>
            <person name="Plott C."/>
            <person name="Barry K."/>
            <person name="Rajasekar S."/>
            <person name="Grimwood J."/>
            <person name="Han X."/>
            <person name="Sun S."/>
            <person name="Hou Z."/>
            <person name="He W."/>
            <person name="Dai G."/>
            <person name="Sun C."/>
            <person name="Schmutz J."/>
            <person name="Leebens-Mack J.H."/>
            <person name="Li F.W."/>
            <person name="Wang L."/>
        </authorList>
    </citation>
    <scope>NUCLEOTIDE SEQUENCE [LARGE SCALE GENOMIC DNA]</scope>
    <source>
        <strain evidence="2">cv. PW_Plant_1</strain>
    </source>
</reference>
<evidence type="ECO:0000313" key="1">
    <source>
        <dbReference type="EMBL" id="KAJ7542944.1"/>
    </source>
</evidence>
<evidence type="ECO:0000313" key="2">
    <source>
        <dbReference type="Proteomes" id="UP001162992"/>
    </source>
</evidence>
<gene>
    <name evidence="1" type="ORF">O6H91_09G018700</name>
</gene>
<accession>A0ACC2CLR3</accession>
<comment type="caution">
    <text evidence="1">The sequence shown here is derived from an EMBL/GenBank/DDBJ whole genome shotgun (WGS) entry which is preliminary data.</text>
</comment>
<keyword evidence="2" id="KW-1185">Reference proteome</keyword>
<dbReference type="Proteomes" id="UP001162992">
    <property type="component" value="Chromosome 9"/>
</dbReference>
<sequence length="150" mass="16330">MPSGTLEVLLYGGFGLKNTDFFGKSDPYAVISCRRQILRSETARNQGSKPVWNQAFQFVVEEGPVTELVVKIYDEDRFTSDDFVGSIKISLEEVLTRGSVPATGYEVVLPSGKIKGVVKLALKFTPKIITGHSSGSKNSSNVSSHSFPDP</sequence>
<organism evidence="1 2">
    <name type="scientific">Diphasiastrum complanatum</name>
    <name type="common">Issler's clubmoss</name>
    <name type="synonym">Lycopodium complanatum</name>
    <dbReference type="NCBI Taxonomy" id="34168"/>
    <lineage>
        <taxon>Eukaryota</taxon>
        <taxon>Viridiplantae</taxon>
        <taxon>Streptophyta</taxon>
        <taxon>Embryophyta</taxon>
        <taxon>Tracheophyta</taxon>
        <taxon>Lycopodiopsida</taxon>
        <taxon>Lycopodiales</taxon>
        <taxon>Lycopodiaceae</taxon>
        <taxon>Lycopodioideae</taxon>
        <taxon>Diphasiastrum</taxon>
    </lineage>
</organism>
<name>A0ACC2CLR3_DIPCM</name>
<dbReference type="EMBL" id="CM055100">
    <property type="protein sequence ID" value="KAJ7542944.1"/>
    <property type="molecule type" value="Genomic_DNA"/>
</dbReference>
<proteinExistence type="predicted"/>